<feature type="compositionally biased region" description="Acidic residues" evidence="1">
    <location>
        <begin position="248"/>
        <end position="263"/>
    </location>
</feature>
<dbReference type="InterPro" id="IPR026004">
    <property type="entry name" value="Septum_form"/>
</dbReference>
<dbReference type="Proteomes" id="UP000609874">
    <property type="component" value="Unassembled WGS sequence"/>
</dbReference>
<sequence length="519" mass="51982">MPKGLLGSKSGAKRPALSTGPGAKDASGPADDPTLPPEPSSGHEVPDKGSTPGPKKSPEQGQGPETGAALPDLASHTEAPEWLSGDGSRDAEVWTEAFDAEVQQSPPAEPQVVPAEDVHLAEPTLGVPSISADVAEAASLPAAAAEVRAVSEEAAEAGKQAGIPEPAPEGTEVAVDAGEGLTELESDADGTTAAEATGEDSTAADEGADAGETKAEGAAETEPAATAADPETPDAAPAGAEPAADAGTETDTDADAGTDDAGTDTDTATGTSDTGAAASTASADSSQPTIVTSSVSSDSTDLAAPVTDSFASLALIKTVPAEDPADTGITHTVHPSGSTAVPADSRRARRTREAAEAAAKSTGSSSRTTRMLVLIGSILIIVLLGIWLATVVADSNREEGVLEESVSPIDLEAGACILDFQSVNAEVTVVTCETPHNAQLVASESYLNSDSFPGADALAAKAEEVCSSVMYTDAASKYVDLELNRAVPTQSSWDAGDRRVDCFVVAPGVELSESLIVQP</sequence>
<evidence type="ECO:0000259" key="3">
    <source>
        <dbReference type="Pfam" id="PF13845"/>
    </source>
</evidence>
<proteinExistence type="predicted"/>
<dbReference type="Pfam" id="PF13845">
    <property type="entry name" value="Septum_form"/>
    <property type="match status" value="1"/>
</dbReference>
<dbReference type="RefSeq" id="WP_191808038.1">
    <property type="nucleotide sequence ID" value="NZ_JACSQD010000004.1"/>
</dbReference>
<keyword evidence="2" id="KW-1133">Transmembrane helix</keyword>
<gene>
    <name evidence="4" type="ORF">H9639_10545</name>
</gene>
<accession>A0ABR8UU33</accession>
<organism evidence="4 5">
    <name type="scientific">Arthrobacter gallicola</name>
    <dbReference type="NCBI Taxonomy" id="2762225"/>
    <lineage>
        <taxon>Bacteria</taxon>
        <taxon>Bacillati</taxon>
        <taxon>Actinomycetota</taxon>
        <taxon>Actinomycetes</taxon>
        <taxon>Micrococcales</taxon>
        <taxon>Micrococcaceae</taxon>
        <taxon>Arthrobacter</taxon>
    </lineage>
</organism>
<feature type="region of interest" description="Disordered" evidence="1">
    <location>
        <begin position="150"/>
        <end position="302"/>
    </location>
</feature>
<feature type="compositionally biased region" description="Polar residues" evidence="1">
    <location>
        <begin position="329"/>
        <end position="339"/>
    </location>
</feature>
<protein>
    <submittedName>
        <fullName evidence="4">Septum formation family protein</fullName>
    </submittedName>
</protein>
<evidence type="ECO:0000256" key="1">
    <source>
        <dbReference type="SAM" id="MobiDB-lite"/>
    </source>
</evidence>
<dbReference type="EMBL" id="JACSQD010000004">
    <property type="protein sequence ID" value="MBD7995736.1"/>
    <property type="molecule type" value="Genomic_DNA"/>
</dbReference>
<feature type="compositionally biased region" description="Low complexity" evidence="1">
    <location>
        <begin position="218"/>
        <end position="247"/>
    </location>
</feature>
<comment type="caution">
    <text evidence="4">The sequence shown here is derived from an EMBL/GenBank/DDBJ whole genome shotgun (WGS) entry which is preliminary data.</text>
</comment>
<evidence type="ECO:0000313" key="5">
    <source>
        <dbReference type="Proteomes" id="UP000609874"/>
    </source>
</evidence>
<feature type="compositionally biased region" description="Low complexity" evidence="1">
    <location>
        <begin position="264"/>
        <end position="301"/>
    </location>
</feature>
<feature type="region of interest" description="Disordered" evidence="1">
    <location>
        <begin position="1"/>
        <end position="91"/>
    </location>
</feature>
<keyword evidence="2" id="KW-0472">Membrane</keyword>
<name>A0ABR8UU33_9MICC</name>
<keyword evidence="5" id="KW-1185">Reference proteome</keyword>
<feature type="transmembrane region" description="Helical" evidence="2">
    <location>
        <begin position="371"/>
        <end position="393"/>
    </location>
</feature>
<reference evidence="4 5" key="1">
    <citation type="submission" date="2020-08" db="EMBL/GenBank/DDBJ databases">
        <title>A Genomic Blueprint of the Chicken Gut Microbiome.</title>
        <authorList>
            <person name="Gilroy R."/>
            <person name="Ravi A."/>
            <person name="Getino M."/>
            <person name="Pursley I."/>
            <person name="Horton D.L."/>
            <person name="Alikhan N.-F."/>
            <person name="Baker D."/>
            <person name="Gharbi K."/>
            <person name="Hall N."/>
            <person name="Watson M."/>
            <person name="Adriaenssens E.M."/>
            <person name="Foster-Nyarko E."/>
            <person name="Jarju S."/>
            <person name="Secka A."/>
            <person name="Antonio M."/>
            <person name="Oren A."/>
            <person name="Chaudhuri R."/>
            <person name="La Ragione R.M."/>
            <person name="Hildebrand F."/>
            <person name="Pallen M.J."/>
        </authorList>
    </citation>
    <scope>NUCLEOTIDE SEQUENCE [LARGE SCALE GENOMIC DNA]</scope>
    <source>
        <strain evidence="4 5">Sa2CUA1</strain>
    </source>
</reference>
<keyword evidence="2" id="KW-0812">Transmembrane</keyword>
<feature type="region of interest" description="Disordered" evidence="1">
    <location>
        <begin position="325"/>
        <end position="362"/>
    </location>
</feature>
<feature type="domain" description="Septum formation-related" evidence="3">
    <location>
        <begin position="411"/>
        <end position="502"/>
    </location>
</feature>
<feature type="compositionally biased region" description="Low complexity" evidence="1">
    <location>
        <begin position="189"/>
        <end position="201"/>
    </location>
</feature>
<evidence type="ECO:0000313" key="4">
    <source>
        <dbReference type="EMBL" id="MBD7995736.1"/>
    </source>
</evidence>
<evidence type="ECO:0000256" key="2">
    <source>
        <dbReference type="SAM" id="Phobius"/>
    </source>
</evidence>